<keyword evidence="3" id="KW-0810">Translation regulation</keyword>
<dbReference type="OrthoDB" id="311352at2759"/>
<name>A0A077ZN16_STYLE</name>
<dbReference type="PANTHER" id="PTHR11960:SF8">
    <property type="entry name" value="EUKARYOTIC TRANSLATION INITIATION FACTOR 4E1-RELATED"/>
    <property type="match status" value="1"/>
</dbReference>
<gene>
    <name evidence="7" type="primary">Contig17100.g18219</name>
    <name evidence="7" type="ORF">STYLEM_246</name>
</gene>
<dbReference type="SUPFAM" id="SSF55418">
    <property type="entry name" value="eIF4e-like"/>
    <property type="match status" value="1"/>
</dbReference>
<dbReference type="AlphaFoldDB" id="A0A077ZN16"/>
<sequence>MDTEKQANQSTQDDEKFDEVLADELKLDEWTIWEHYESLEQKKVQFDAKYLVSFKKVAWFNDVISYWQVWQNLPISNLKNFFFNSSSSTQPTYDVKGELKRISTISMFLKGVKPMFEDSANIQGGEYQIRLATNIKEDTFDYLNSIWQSLVQDVITKRFPNSNQILGVRIVDKSFSGKMNFRIEIWVRYNKESAEEAPAIRKFLDEEYYQKYSDNQGGIPFKLHVF</sequence>
<keyword evidence="2 6" id="KW-0396">Initiation factor</keyword>
<dbReference type="EMBL" id="CCKQ01000244">
    <property type="protein sequence ID" value="CDW71303.1"/>
    <property type="molecule type" value="Genomic_DNA"/>
</dbReference>
<organism evidence="7 8">
    <name type="scientific">Stylonychia lemnae</name>
    <name type="common">Ciliate</name>
    <dbReference type="NCBI Taxonomy" id="5949"/>
    <lineage>
        <taxon>Eukaryota</taxon>
        <taxon>Sar</taxon>
        <taxon>Alveolata</taxon>
        <taxon>Ciliophora</taxon>
        <taxon>Intramacronucleata</taxon>
        <taxon>Spirotrichea</taxon>
        <taxon>Stichotrichia</taxon>
        <taxon>Sporadotrichida</taxon>
        <taxon>Oxytrichidae</taxon>
        <taxon>Stylonychinae</taxon>
        <taxon>Stylonychia</taxon>
    </lineage>
</organism>
<evidence type="ECO:0000313" key="8">
    <source>
        <dbReference type="Proteomes" id="UP000039865"/>
    </source>
</evidence>
<evidence type="ECO:0000256" key="4">
    <source>
        <dbReference type="ARBA" id="ARBA00022884"/>
    </source>
</evidence>
<accession>A0A077ZN16</accession>
<keyword evidence="5 6" id="KW-0648">Protein biosynthesis</keyword>
<dbReference type="FunCoup" id="A0A077ZN16">
    <property type="interactions" value="89"/>
</dbReference>
<dbReference type="Pfam" id="PF01652">
    <property type="entry name" value="IF4E"/>
    <property type="match status" value="1"/>
</dbReference>
<keyword evidence="4 6" id="KW-0694">RNA-binding</keyword>
<evidence type="ECO:0000256" key="2">
    <source>
        <dbReference type="ARBA" id="ARBA00022540"/>
    </source>
</evidence>
<dbReference type="InParanoid" id="A0A077ZN16"/>
<dbReference type="GO" id="GO:0006417">
    <property type="term" value="P:regulation of translation"/>
    <property type="evidence" value="ECO:0007669"/>
    <property type="project" value="UniProtKB-KW"/>
</dbReference>
<evidence type="ECO:0000256" key="3">
    <source>
        <dbReference type="ARBA" id="ARBA00022845"/>
    </source>
</evidence>
<dbReference type="PANTHER" id="PTHR11960">
    <property type="entry name" value="EUKARYOTIC TRANSLATION INITIATION FACTOR 4E RELATED"/>
    <property type="match status" value="1"/>
</dbReference>
<reference evidence="7 8" key="1">
    <citation type="submission" date="2014-06" db="EMBL/GenBank/DDBJ databases">
        <authorList>
            <person name="Swart Estienne"/>
        </authorList>
    </citation>
    <scope>NUCLEOTIDE SEQUENCE [LARGE SCALE GENOMIC DNA]</scope>
    <source>
        <strain evidence="7 8">130c</strain>
    </source>
</reference>
<evidence type="ECO:0000313" key="7">
    <source>
        <dbReference type="EMBL" id="CDW71303.1"/>
    </source>
</evidence>
<dbReference type="InterPro" id="IPR001040">
    <property type="entry name" value="TIF_eIF_4E"/>
</dbReference>
<dbReference type="Proteomes" id="UP000039865">
    <property type="component" value="Unassembled WGS sequence"/>
</dbReference>
<evidence type="ECO:0000256" key="1">
    <source>
        <dbReference type="ARBA" id="ARBA00009860"/>
    </source>
</evidence>
<keyword evidence="8" id="KW-1185">Reference proteome</keyword>
<comment type="similarity">
    <text evidence="1 6">Belongs to the eukaryotic initiation factor 4E family.</text>
</comment>
<evidence type="ECO:0000256" key="6">
    <source>
        <dbReference type="RuleBase" id="RU004374"/>
    </source>
</evidence>
<evidence type="ECO:0000256" key="5">
    <source>
        <dbReference type="ARBA" id="ARBA00022917"/>
    </source>
</evidence>
<dbReference type="InterPro" id="IPR023398">
    <property type="entry name" value="TIF_eIF4e-like"/>
</dbReference>
<dbReference type="Gene3D" id="3.30.760.10">
    <property type="entry name" value="RNA Cap, Translation Initiation Factor Eif4e"/>
    <property type="match status" value="1"/>
</dbReference>
<dbReference type="GO" id="GO:0003743">
    <property type="term" value="F:translation initiation factor activity"/>
    <property type="evidence" value="ECO:0007669"/>
    <property type="project" value="UniProtKB-KW"/>
</dbReference>
<protein>
    <submittedName>
        <fullName evidence="7">Translation initiation factor</fullName>
    </submittedName>
</protein>
<dbReference type="OMA" id="DEWTIWE"/>
<dbReference type="GO" id="GO:0016281">
    <property type="term" value="C:eukaryotic translation initiation factor 4F complex"/>
    <property type="evidence" value="ECO:0007669"/>
    <property type="project" value="TreeGrafter"/>
</dbReference>
<proteinExistence type="inferred from homology"/>
<dbReference type="GO" id="GO:0000340">
    <property type="term" value="F:RNA 7-methylguanosine cap binding"/>
    <property type="evidence" value="ECO:0007669"/>
    <property type="project" value="TreeGrafter"/>
</dbReference>